<gene>
    <name evidence="1" type="ORF">BCF74_13321</name>
</gene>
<reference evidence="1 2" key="1">
    <citation type="submission" date="2018-03" db="EMBL/GenBank/DDBJ databases">
        <title>Genomic Encyclopedia of Archaeal and Bacterial Type Strains, Phase II (KMG-II): from individual species to whole genera.</title>
        <authorList>
            <person name="Goeker M."/>
        </authorList>
    </citation>
    <scope>NUCLEOTIDE SEQUENCE [LARGE SCALE GENOMIC DNA]</scope>
    <source>
        <strain evidence="1 2">ATCC BAA-1496</strain>
    </source>
</reference>
<evidence type="ECO:0000313" key="1">
    <source>
        <dbReference type="EMBL" id="PRY52492.1"/>
    </source>
</evidence>
<dbReference type="EMBL" id="PVTI01000033">
    <property type="protein sequence ID" value="PRY52492.1"/>
    <property type="molecule type" value="Genomic_DNA"/>
</dbReference>
<proteinExistence type="predicted"/>
<dbReference type="SUPFAM" id="SSF46785">
    <property type="entry name" value="Winged helix' DNA-binding domain"/>
    <property type="match status" value="1"/>
</dbReference>
<dbReference type="RefSeq" id="WP_106298831.1">
    <property type="nucleotide sequence ID" value="NZ_PVTI01000033.1"/>
</dbReference>
<name>A0A2T0U3K1_9MICO</name>
<comment type="caution">
    <text evidence="1">The sequence shown here is derived from an EMBL/GenBank/DDBJ whole genome shotgun (WGS) entry which is preliminary data.</text>
</comment>
<dbReference type="AlphaFoldDB" id="A0A2T0U3K1"/>
<dbReference type="OrthoDB" id="3730926at2"/>
<dbReference type="InterPro" id="IPR036390">
    <property type="entry name" value="WH_DNA-bd_sf"/>
</dbReference>
<dbReference type="Gene3D" id="1.10.10.10">
    <property type="entry name" value="Winged helix-like DNA-binding domain superfamily/Winged helix DNA-binding domain"/>
    <property type="match status" value="1"/>
</dbReference>
<dbReference type="InterPro" id="IPR036388">
    <property type="entry name" value="WH-like_DNA-bd_sf"/>
</dbReference>
<protein>
    <submittedName>
        <fullName evidence="1">Helix-turn-helix protein</fullName>
    </submittedName>
</protein>
<dbReference type="CDD" id="cd00090">
    <property type="entry name" value="HTH_ARSR"/>
    <property type="match status" value="1"/>
</dbReference>
<keyword evidence="2" id="KW-1185">Reference proteome</keyword>
<evidence type="ECO:0000313" key="2">
    <source>
        <dbReference type="Proteomes" id="UP000237822"/>
    </source>
</evidence>
<dbReference type="InterPro" id="IPR011991">
    <property type="entry name" value="ArsR-like_HTH"/>
</dbReference>
<dbReference type="Proteomes" id="UP000237822">
    <property type="component" value="Unassembled WGS sequence"/>
</dbReference>
<sequence>MQNPRNEFADVLSRLEAIESAVADLQPGQRSSARGLGSSMWLLDGIAADVTGDAGGVAYGGHVRVPDGREATWQATYETTELLEDDWREQELAIKALAHRHRLALVRELLVTPQTALQLAESGRHGTTGQIYNHLRQLVDAGWLATESRGLYGVPTQRVVPLLVVLAATRKEH</sequence>
<accession>A0A2T0U3K1</accession>
<organism evidence="1 2">
    <name type="scientific">Knoellia remsis</name>
    <dbReference type="NCBI Taxonomy" id="407159"/>
    <lineage>
        <taxon>Bacteria</taxon>
        <taxon>Bacillati</taxon>
        <taxon>Actinomycetota</taxon>
        <taxon>Actinomycetes</taxon>
        <taxon>Micrococcales</taxon>
        <taxon>Intrasporangiaceae</taxon>
        <taxon>Knoellia</taxon>
    </lineage>
</organism>